<comment type="subcellular location">
    <subcellularLocation>
        <location evidence="3">Cytoplasm</location>
    </subcellularLocation>
</comment>
<evidence type="ECO:0000313" key="7">
    <source>
        <dbReference type="Proteomes" id="UP000229056"/>
    </source>
</evidence>
<dbReference type="NCBIfam" id="TIGR00496">
    <property type="entry name" value="frr"/>
    <property type="match status" value="1"/>
</dbReference>
<dbReference type="Gene3D" id="1.10.132.20">
    <property type="entry name" value="Ribosome-recycling factor"/>
    <property type="match status" value="1"/>
</dbReference>
<keyword evidence="4" id="KW-0175">Coiled coil</keyword>
<evidence type="ECO:0000313" key="6">
    <source>
        <dbReference type="EMBL" id="PIS05886.1"/>
    </source>
</evidence>
<comment type="similarity">
    <text evidence="1 3">Belongs to the RRF family.</text>
</comment>
<evidence type="ECO:0000256" key="3">
    <source>
        <dbReference type="HAMAP-Rule" id="MF_00040"/>
    </source>
</evidence>
<dbReference type="GO" id="GO:0043023">
    <property type="term" value="F:ribosomal large subunit binding"/>
    <property type="evidence" value="ECO:0007669"/>
    <property type="project" value="TreeGrafter"/>
</dbReference>
<dbReference type="EMBL" id="PEZY01000012">
    <property type="protein sequence ID" value="PIS05886.1"/>
    <property type="molecule type" value="Genomic_DNA"/>
</dbReference>
<dbReference type="InterPro" id="IPR023584">
    <property type="entry name" value="Ribosome_recyc_fac_dom"/>
</dbReference>
<dbReference type="FunFam" id="3.30.1360.40:FF:000001">
    <property type="entry name" value="Ribosome-recycling factor"/>
    <property type="match status" value="1"/>
</dbReference>
<name>A0A2H0W3G6_9BACT</name>
<evidence type="ECO:0000256" key="1">
    <source>
        <dbReference type="ARBA" id="ARBA00005912"/>
    </source>
</evidence>
<dbReference type="GO" id="GO:0005737">
    <property type="term" value="C:cytoplasm"/>
    <property type="evidence" value="ECO:0007669"/>
    <property type="project" value="UniProtKB-SubCell"/>
</dbReference>
<accession>A0A2H0W3G6</accession>
<dbReference type="Gene3D" id="3.30.1360.40">
    <property type="match status" value="1"/>
</dbReference>
<evidence type="ECO:0000256" key="4">
    <source>
        <dbReference type="SAM" id="Coils"/>
    </source>
</evidence>
<organism evidence="6 7">
    <name type="scientific">Candidatus Buchananbacteria bacterium CG10_big_fil_rev_8_21_14_0_10_33_19</name>
    <dbReference type="NCBI Taxonomy" id="1974525"/>
    <lineage>
        <taxon>Bacteria</taxon>
        <taxon>Candidatus Buchananiibacteriota</taxon>
    </lineage>
</organism>
<feature type="domain" description="Ribosome recycling factor" evidence="5">
    <location>
        <begin position="20"/>
        <end position="181"/>
    </location>
</feature>
<gene>
    <name evidence="3" type="primary">frr</name>
    <name evidence="6" type="ORF">COT80_03910</name>
</gene>
<keyword evidence="2 3" id="KW-0648">Protein biosynthesis</keyword>
<dbReference type="InterPro" id="IPR036191">
    <property type="entry name" value="RRF_sf"/>
</dbReference>
<comment type="caution">
    <text evidence="6">The sequence shown here is derived from an EMBL/GenBank/DDBJ whole genome shotgun (WGS) entry which is preliminary data.</text>
</comment>
<keyword evidence="3" id="KW-0963">Cytoplasm</keyword>
<dbReference type="AlphaFoldDB" id="A0A2H0W3G6"/>
<dbReference type="InterPro" id="IPR002661">
    <property type="entry name" value="Ribosome_recyc_fac"/>
</dbReference>
<dbReference type="PANTHER" id="PTHR20982">
    <property type="entry name" value="RIBOSOME RECYCLING FACTOR"/>
    <property type="match status" value="1"/>
</dbReference>
<feature type="coiled-coil region" evidence="4">
    <location>
        <begin position="112"/>
        <end position="150"/>
    </location>
</feature>
<reference evidence="7" key="1">
    <citation type="submission" date="2017-09" db="EMBL/GenBank/DDBJ databases">
        <title>Depth-based differentiation of microbial function through sediment-hosted aquifers and enrichment of novel symbionts in the deep terrestrial subsurface.</title>
        <authorList>
            <person name="Probst A.J."/>
            <person name="Ladd B."/>
            <person name="Jarett J.K."/>
            <person name="Geller-Mcgrath D.E."/>
            <person name="Sieber C.M.K."/>
            <person name="Emerson J.B."/>
            <person name="Anantharaman K."/>
            <person name="Thomas B.C."/>
            <person name="Malmstrom R."/>
            <person name="Stieglmeier M."/>
            <person name="Klingl A."/>
            <person name="Woyke T."/>
            <person name="Ryan C.M."/>
            <person name="Banfield J.F."/>
        </authorList>
    </citation>
    <scope>NUCLEOTIDE SEQUENCE [LARGE SCALE GENOMIC DNA]</scope>
</reference>
<comment type="function">
    <text evidence="3">Responsible for the release of ribosomes from messenger RNA at the termination of protein biosynthesis. May increase the efficiency of translation by recycling ribosomes from one round of translation to another.</text>
</comment>
<proteinExistence type="inferred from homology"/>
<evidence type="ECO:0000259" key="5">
    <source>
        <dbReference type="Pfam" id="PF01765"/>
    </source>
</evidence>
<dbReference type="GO" id="GO:0006415">
    <property type="term" value="P:translational termination"/>
    <property type="evidence" value="ECO:0007669"/>
    <property type="project" value="UniProtKB-UniRule"/>
</dbReference>
<dbReference type="Proteomes" id="UP000229056">
    <property type="component" value="Unassembled WGS sequence"/>
</dbReference>
<dbReference type="Pfam" id="PF01765">
    <property type="entry name" value="RRF"/>
    <property type="match status" value="1"/>
</dbReference>
<dbReference type="CDD" id="cd00520">
    <property type="entry name" value="RRF"/>
    <property type="match status" value="1"/>
</dbReference>
<sequence>MSIIDNHKIDFGKVIDHFVSDIATLKTGRANPAVLDLLKVEVYGIYTPINQVASISVPEARSIIIQPWDKNVINDIDKAIRESDLGLSSVNEGDKIRIVIPQMTEESRKEIVKTLNKKIEEARIAVRGVRDEIKDEVIEAEKNKEFGEDEKYSLIEQLDKVTSEFNDKIKELGEKKEKEIMTV</sequence>
<evidence type="ECO:0000256" key="2">
    <source>
        <dbReference type="ARBA" id="ARBA00022917"/>
    </source>
</evidence>
<dbReference type="HAMAP" id="MF_00040">
    <property type="entry name" value="RRF"/>
    <property type="match status" value="1"/>
</dbReference>
<dbReference type="PANTHER" id="PTHR20982:SF3">
    <property type="entry name" value="MITOCHONDRIAL RIBOSOME RECYCLING FACTOR PSEUDO 1"/>
    <property type="match status" value="1"/>
</dbReference>
<protein>
    <recommendedName>
        <fullName evidence="3">Ribosome-recycling factor</fullName>
        <shortName evidence="3">RRF</shortName>
    </recommendedName>
    <alternativeName>
        <fullName evidence="3">Ribosome-releasing factor</fullName>
    </alternativeName>
</protein>
<dbReference type="SUPFAM" id="SSF55194">
    <property type="entry name" value="Ribosome recycling factor, RRF"/>
    <property type="match status" value="1"/>
</dbReference>